<dbReference type="RefSeq" id="WP_009034976.1">
    <property type="nucleotide sequence ID" value="NZ_ALWO02000036.1"/>
</dbReference>
<name>S2DVM0_INDAL</name>
<evidence type="ECO:0000313" key="3">
    <source>
        <dbReference type="Proteomes" id="UP000006073"/>
    </source>
</evidence>
<dbReference type="Proteomes" id="UP000006073">
    <property type="component" value="Unassembled WGS sequence"/>
</dbReference>
<protein>
    <submittedName>
        <fullName evidence="2">Integral membrane protein</fullName>
    </submittedName>
</protein>
<feature type="transmembrane region" description="Helical" evidence="1">
    <location>
        <begin position="6"/>
        <end position="26"/>
    </location>
</feature>
<dbReference type="InterPro" id="IPR025461">
    <property type="entry name" value="ABA4-like"/>
</dbReference>
<reference evidence="2 3" key="1">
    <citation type="journal article" date="2013" name="Genome Announc.">
        <title>Draft Genome Sequence of Indibacter alkaliphilus Strain LW1T, Isolated from Lonar Lake, a Haloalkaline Lake in the Buldana District of Maharashtra, India.</title>
        <authorList>
            <person name="Singh A."/>
            <person name="Kumar Jangir P."/>
            <person name="Sharma R."/>
            <person name="Singh A."/>
            <person name="Kumar Pinnaka A."/>
            <person name="Shivaji S."/>
        </authorList>
    </citation>
    <scope>NUCLEOTIDE SEQUENCE [LARGE SCALE GENOMIC DNA]</scope>
    <source>
        <strain evidence="3">CCUG 57479 / KCTC 22604 / LW1</strain>
    </source>
</reference>
<keyword evidence="1" id="KW-0812">Transmembrane</keyword>
<dbReference type="STRING" id="1189612.A33Q_2684"/>
<dbReference type="OrthoDB" id="345237at2"/>
<keyword evidence="1" id="KW-0472">Membrane</keyword>
<keyword evidence="3" id="KW-1185">Reference proteome</keyword>
<dbReference type="eggNOG" id="ENOG5032Z94">
    <property type="taxonomic scope" value="Bacteria"/>
</dbReference>
<comment type="caution">
    <text evidence="2">The sequence shown here is derived from an EMBL/GenBank/DDBJ whole genome shotgun (WGS) entry which is preliminary data.</text>
</comment>
<dbReference type="Pfam" id="PF14108">
    <property type="entry name" value="ABA4-like"/>
    <property type="match status" value="1"/>
</dbReference>
<evidence type="ECO:0000313" key="2">
    <source>
        <dbReference type="EMBL" id="EOZ96091.1"/>
    </source>
</evidence>
<feature type="transmembrane region" description="Helical" evidence="1">
    <location>
        <begin position="33"/>
        <end position="56"/>
    </location>
</feature>
<feature type="transmembrane region" description="Helical" evidence="1">
    <location>
        <begin position="76"/>
        <end position="97"/>
    </location>
</feature>
<feature type="transmembrane region" description="Helical" evidence="1">
    <location>
        <begin position="109"/>
        <end position="131"/>
    </location>
</feature>
<accession>S2DVM0</accession>
<gene>
    <name evidence="2" type="ORF">A33Q_2684</name>
</gene>
<proteinExistence type="predicted"/>
<keyword evidence="1" id="KW-1133">Transmembrane helix</keyword>
<organism evidence="2 3">
    <name type="scientific">Indibacter alkaliphilus (strain CCUG 57479 / KCTC 22604 / LW1)</name>
    <dbReference type="NCBI Taxonomy" id="1189612"/>
    <lineage>
        <taxon>Bacteria</taxon>
        <taxon>Pseudomonadati</taxon>
        <taxon>Bacteroidota</taxon>
        <taxon>Cytophagia</taxon>
        <taxon>Cytophagales</taxon>
        <taxon>Cyclobacteriaceae</taxon>
    </lineage>
</organism>
<sequence>MNLETVFSIVSALALFSWIALFIFYPSQIVYKVLFSGTLLLLSLTYLYFIILGMGAESEGGFGTLAEVKALLSSDEALLAGWIHYLAFDLFVGMWIAHDSWKLDINRWVLLPCLLLTFMLGPVGLLTYFILRGIKSHNIIQSPH</sequence>
<evidence type="ECO:0000256" key="1">
    <source>
        <dbReference type="SAM" id="Phobius"/>
    </source>
</evidence>
<dbReference type="AlphaFoldDB" id="S2DVM0"/>
<dbReference type="EMBL" id="ALWO02000036">
    <property type="protein sequence ID" value="EOZ96091.1"/>
    <property type="molecule type" value="Genomic_DNA"/>
</dbReference>